<dbReference type="Pfam" id="PF13462">
    <property type="entry name" value="Thioredoxin_4"/>
    <property type="match status" value="1"/>
</dbReference>
<organism evidence="4 5">
    <name type="scientific">Nesterenkonia natronophila</name>
    <dbReference type="NCBI Taxonomy" id="2174932"/>
    <lineage>
        <taxon>Bacteria</taxon>
        <taxon>Bacillati</taxon>
        <taxon>Actinomycetota</taxon>
        <taxon>Actinomycetes</taxon>
        <taxon>Micrococcales</taxon>
        <taxon>Micrococcaceae</taxon>
        <taxon>Nesterenkonia</taxon>
    </lineage>
</organism>
<dbReference type="Proteomes" id="UP000266615">
    <property type="component" value="Unassembled WGS sequence"/>
</dbReference>
<comment type="caution">
    <text evidence="4">The sequence shown here is derived from an EMBL/GenBank/DDBJ whole genome shotgun (WGS) entry which is preliminary data.</text>
</comment>
<protein>
    <recommendedName>
        <fullName evidence="3">Thioredoxin-like fold domain-containing protein</fullName>
    </recommendedName>
</protein>
<dbReference type="SUPFAM" id="SSF52833">
    <property type="entry name" value="Thioredoxin-like"/>
    <property type="match status" value="1"/>
</dbReference>
<dbReference type="CDD" id="cd02972">
    <property type="entry name" value="DsbA_family"/>
    <property type="match status" value="1"/>
</dbReference>
<dbReference type="InterPro" id="IPR012336">
    <property type="entry name" value="Thioredoxin-like_fold"/>
</dbReference>
<reference evidence="4 5" key="1">
    <citation type="submission" date="2018-09" db="EMBL/GenBank/DDBJ databases">
        <title>Nesterenkonia natronophila sp. nov., an alkaliphilic actinobacteriume isolated from a soda lake, and emended description of the genus Nesterenkonia.</title>
        <authorList>
            <person name="Menes R.J."/>
            <person name="Iriarte A."/>
        </authorList>
    </citation>
    <scope>NUCLEOTIDE SEQUENCE [LARGE SCALE GENOMIC DNA]</scope>
    <source>
        <strain evidence="4 5">M8</strain>
    </source>
</reference>
<sequence length="225" mass="23527">MPRNQNPSLPAAAGTAAVLALASCGTFGGETSEAQDAGPPADAPSLANEHGGFLLTSPSEISPEGQSDAPHVLIFSDPACPACAQMEAAFHSDLEQWLTDGDITLEYRSVAFVSDYSKAATNAFACMAEESPENYFSYVGQVTAERTEVDELSEQDLADRAESHGADIGQCLSDGTFEGFVDDTTQAALNEAGIEGTPTVLIDGEEVPGDEFMNLDQHVTAADSE</sequence>
<gene>
    <name evidence="4" type="ORF">D3250_06640</name>
</gene>
<keyword evidence="2" id="KW-0732">Signal</keyword>
<dbReference type="EMBL" id="QYZP01000002">
    <property type="protein sequence ID" value="RJN31796.1"/>
    <property type="molecule type" value="Genomic_DNA"/>
</dbReference>
<feature type="domain" description="Thioredoxin-like fold" evidence="3">
    <location>
        <begin position="65"/>
        <end position="208"/>
    </location>
</feature>
<feature type="signal peptide" evidence="2">
    <location>
        <begin position="1"/>
        <end position="22"/>
    </location>
</feature>
<dbReference type="Gene3D" id="3.40.30.10">
    <property type="entry name" value="Glutaredoxin"/>
    <property type="match status" value="1"/>
</dbReference>
<dbReference type="AlphaFoldDB" id="A0A3A4F1U2"/>
<keyword evidence="5" id="KW-1185">Reference proteome</keyword>
<evidence type="ECO:0000256" key="1">
    <source>
        <dbReference type="SAM" id="MobiDB-lite"/>
    </source>
</evidence>
<evidence type="ECO:0000313" key="5">
    <source>
        <dbReference type="Proteomes" id="UP000266615"/>
    </source>
</evidence>
<proteinExistence type="predicted"/>
<dbReference type="RefSeq" id="WP_119902582.1">
    <property type="nucleotide sequence ID" value="NZ_QYZP01000002.1"/>
</dbReference>
<dbReference type="OrthoDB" id="117402at2"/>
<dbReference type="PROSITE" id="PS51257">
    <property type="entry name" value="PROKAR_LIPOPROTEIN"/>
    <property type="match status" value="1"/>
</dbReference>
<evidence type="ECO:0000313" key="4">
    <source>
        <dbReference type="EMBL" id="RJN31796.1"/>
    </source>
</evidence>
<evidence type="ECO:0000256" key="2">
    <source>
        <dbReference type="SAM" id="SignalP"/>
    </source>
</evidence>
<name>A0A3A4F1U2_9MICC</name>
<dbReference type="InterPro" id="IPR036249">
    <property type="entry name" value="Thioredoxin-like_sf"/>
</dbReference>
<accession>A0A3A4F1U2</accession>
<feature type="chain" id="PRO_5038732096" description="Thioredoxin-like fold domain-containing protein" evidence="2">
    <location>
        <begin position="23"/>
        <end position="225"/>
    </location>
</feature>
<evidence type="ECO:0000259" key="3">
    <source>
        <dbReference type="Pfam" id="PF13462"/>
    </source>
</evidence>
<feature type="region of interest" description="Disordered" evidence="1">
    <location>
        <begin position="29"/>
        <end position="68"/>
    </location>
</feature>